<keyword evidence="3" id="KW-1185">Reference proteome</keyword>
<keyword evidence="1" id="KW-0812">Transmembrane</keyword>
<dbReference type="EMBL" id="NMWU01000039">
    <property type="protein sequence ID" value="PLS30197.1"/>
    <property type="molecule type" value="Genomic_DNA"/>
</dbReference>
<proteinExistence type="predicted"/>
<dbReference type="Proteomes" id="UP000235050">
    <property type="component" value="Unassembled WGS sequence"/>
</dbReference>
<reference evidence="2 3" key="1">
    <citation type="submission" date="2017-07" db="EMBL/GenBank/DDBJ databases">
        <title>Bifidobacterium novel species.</title>
        <authorList>
            <person name="Lugli G.A."/>
            <person name="Milani C."/>
            <person name="Duranti S."/>
            <person name="Mangifesta M."/>
        </authorList>
    </citation>
    <scope>NUCLEOTIDE SEQUENCE [LARGE SCALE GENOMIC DNA]</scope>
    <source>
        <strain evidence="3">Uis1B</strain>
    </source>
</reference>
<protein>
    <submittedName>
        <fullName evidence="2">Uncharacterized protein</fullName>
    </submittedName>
</protein>
<feature type="transmembrane region" description="Helical" evidence="1">
    <location>
        <begin position="44"/>
        <end position="65"/>
    </location>
</feature>
<evidence type="ECO:0000313" key="2">
    <source>
        <dbReference type="EMBL" id="PLS30197.1"/>
    </source>
</evidence>
<accession>A0A2N5J7M9</accession>
<sequence>MGSITDWTLLHAAIVPIIVGAALFFMASSRTTSSQKEQARGRTLMLAGSVLTLIGATLIIVSQLFR</sequence>
<feature type="transmembrane region" description="Helical" evidence="1">
    <location>
        <begin position="12"/>
        <end position="32"/>
    </location>
</feature>
<evidence type="ECO:0000256" key="1">
    <source>
        <dbReference type="SAM" id="Phobius"/>
    </source>
</evidence>
<dbReference type="RefSeq" id="WP_101617989.1">
    <property type="nucleotide sequence ID" value="NZ_NMWU01000039.1"/>
</dbReference>
<name>A0A2N5J7M9_9BIFI</name>
<gene>
    <name evidence="2" type="ORF">Uis1B_1964</name>
</gene>
<comment type="caution">
    <text evidence="2">The sequence shown here is derived from an EMBL/GenBank/DDBJ whole genome shotgun (WGS) entry which is preliminary data.</text>
</comment>
<keyword evidence="1" id="KW-1133">Transmembrane helix</keyword>
<keyword evidence="1" id="KW-0472">Membrane</keyword>
<dbReference type="AlphaFoldDB" id="A0A2N5J7M9"/>
<organism evidence="2 3">
    <name type="scientific">Bifidobacterium margollesii</name>
    <dbReference type="NCBI Taxonomy" id="2020964"/>
    <lineage>
        <taxon>Bacteria</taxon>
        <taxon>Bacillati</taxon>
        <taxon>Actinomycetota</taxon>
        <taxon>Actinomycetes</taxon>
        <taxon>Bifidobacteriales</taxon>
        <taxon>Bifidobacteriaceae</taxon>
        <taxon>Bifidobacterium</taxon>
    </lineage>
</organism>
<evidence type="ECO:0000313" key="3">
    <source>
        <dbReference type="Proteomes" id="UP000235050"/>
    </source>
</evidence>